<feature type="chain" id="PRO_5020969894" evidence="1">
    <location>
        <begin position="20"/>
        <end position="131"/>
    </location>
</feature>
<keyword evidence="1" id="KW-0732">Signal</keyword>
<dbReference type="Proteomes" id="UP000290244">
    <property type="component" value="Chromosome"/>
</dbReference>
<organism evidence="2 3">
    <name type="scientific">Litorilituus sediminis</name>
    <dbReference type="NCBI Taxonomy" id="718192"/>
    <lineage>
        <taxon>Bacteria</taxon>
        <taxon>Pseudomonadati</taxon>
        <taxon>Pseudomonadota</taxon>
        <taxon>Gammaproteobacteria</taxon>
        <taxon>Alteromonadales</taxon>
        <taxon>Colwelliaceae</taxon>
        <taxon>Litorilituus</taxon>
    </lineage>
</organism>
<dbReference type="KEGG" id="lsd:EMK97_02200"/>
<name>A0A4P6P152_9GAMM</name>
<dbReference type="AlphaFoldDB" id="A0A4P6P152"/>
<proteinExistence type="predicted"/>
<keyword evidence="3" id="KW-1185">Reference proteome</keyword>
<dbReference type="EMBL" id="CP034759">
    <property type="protein sequence ID" value="QBG34634.1"/>
    <property type="molecule type" value="Genomic_DNA"/>
</dbReference>
<sequence length="131" mass="14754">MNKYLFGASVCLFSINVFAKPVYLECLVGSDDSETKFSAKVDEDSGKITHSQKGGFAFNSEGFFAVDKITYQRIDMFSGIKMVRRYEISRVDLSASVNTETTSVEFPDKIKPTYLSSKGKCEIVKVQERKF</sequence>
<gene>
    <name evidence="2" type="ORF">EMK97_02200</name>
</gene>
<protein>
    <submittedName>
        <fullName evidence="2">Uncharacterized protein</fullName>
    </submittedName>
</protein>
<reference evidence="2 3" key="1">
    <citation type="submission" date="2018-12" db="EMBL/GenBank/DDBJ databases">
        <title>Complete genome of Litorilituus sediminis.</title>
        <authorList>
            <person name="Liu A."/>
            <person name="Rong J."/>
        </authorList>
    </citation>
    <scope>NUCLEOTIDE SEQUENCE [LARGE SCALE GENOMIC DNA]</scope>
    <source>
        <strain evidence="2 3">JCM 17549</strain>
    </source>
</reference>
<evidence type="ECO:0000313" key="3">
    <source>
        <dbReference type="Proteomes" id="UP000290244"/>
    </source>
</evidence>
<feature type="signal peptide" evidence="1">
    <location>
        <begin position="1"/>
        <end position="19"/>
    </location>
</feature>
<evidence type="ECO:0000256" key="1">
    <source>
        <dbReference type="SAM" id="SignalP"/>
    </source>
</evidence>
<evidence type="ECO:0000313" key="2">
    <source>
        <dbReference type="EMBL" id="QBG34634.1"/>
    </source>
</evidence>
<accession>A0A4P6P152</accession>
<dbReference type="OrthoDB" id="10000518at2"/>
<dbReference type="RefSeq" id="WP_130599030.1">
    <property type="nucleotide sequence ID" value="NZ_CP034759.1"/>
</dbReference>